<name>A0A6G1KD35_9PLEO</name>
<dbReference type="GO" id="GO:0000049">
    <property type="term" value="F:tRNA binding"/>
    <property type="evidence" value="ECO:0007669"/>
    <property type="project" value="TreeGrafter"/>
</dbReference>
<dbReference type="OrthoDB" id="166907at2759"/>
<comment type="similarity">
    <text evidence="4">Belongs to the ELP5 family.</text>
</comment>
<gene>
    <name evidence="9" type="ORF">K504DRAFT_465791</name>
</gene>
<keyword evidence="8" id="KW-0539">Nucleus</keyword>
<evidence type="ECO:0000256" key="3">
    <source>
        <dbReference type="ARBA" id="ARBA00005043"/>
    </source>
</evidence>
<accession>A0A6G1KD35</accession>
<organism evidence="9 10">
    <name type="scientific">Pleomassaria siparia CBS 279.74</name>
    <dbReference type="NCBI Taxonomy" id="1314801"/>
    <lineage>
        <taxon>Eukaryota</taxon>
        <taxon>Fungi</taxon>
        <taxon>Dikarya</taxon>
        <taxon>Ascomycota</taxon>
        <taxon>Pezizomycotina</taxon>
        <taxon>Dothideomycetes</taxon>
        <taxon>Pleosporomycetidae</taxon>
        <taxon>Pleosporales</taxon>
        <taxon>Pleomassariaceae</taxon>
        <taxon>Pleomassaria</taxon>
    </lineage>
</organism>
<proteinExistence type="inferred from homology"/>
<dbReference type="GO" id="GO:0033588">
    <property type="term" value="C:elongator holoenzyme complex"/>
    <property type="evidence" value="ECO:0007669"/>
    <property type="project" value="InterPro"/>
</dbReference>
<reference evidence="9" key="1">
    <citation type="journal article" date="2020" name="Stud. Mycol.">
        <title>101 Dothideomycetes genomes: a test case for predicting lifestyles and emergence of pathogens.</title>
        <authorList>
            <person name="Haridas S."/>
            <person name="Albert R."/>
            <person name="Binder M."/>
            <person name="Bloem J."/>
            <person name="Labutti K."/>
            <person name="Salamov A."/>
            <person name="Andreopoulos B."/>
            <person name="Baker S."/>
            <person name="Barry K."/>
            <person name="Bills G."/>
            <person name="Bluhm B."/>
            <person name="Cannon C."/>
            <person name="Castanera R."/>
            <person name="Culley D."/>
            <person name="Daum C."/>
            <person name="Ezra D."/>
            <person name="Gonzalez J."/>
            <person name="Henrissat B."/>
            <person name="Kuo A."/>
            <person name="Liang C."/>
            <person name="Lipzen A."/>
            <person name="Lutzoni F."/>
            <person name="Magnuson J."/>
            <person name="Mondo S."/>
            <person name="Nolan M."/>
            <person name="Ohm R."/>
            <person name="Pangilinan J."/>
            <person name="Park H.-J."/>
            <person name="Ramirez L."/>
            <person name="Alfaro M."/>
            <person name="Sun H."/>
            <person name="Tritt A."/>
            <person name="Yoshinaga Y."/>
            <person name="Zwiers L.-H."/>
            <person name="Turgeon B."/>
            <person name="Goodwin S."/>
            <person name="Spatafora J."/>
            <person name="Crous P."/>
            <person name="Grigoriev I."/>
        </authorList>
    </citation>
    <scope>NUCLEOTIDE SEQUENCE</scope>
    <source>
        <strain evidence="9">CBS 279.74</strain>
    </source>
</reference>
<evidence type="ECO:0000256" key="8">
    <source>
        <dbReference type="ARBA" id="ARBA00023242"/>
    </source>
</evidence>
<evidence type="ECO:0000256" key="1">
    <source>
        <dbReference type="ARBA" id="ARBA00004123"/>
    </source>
</evidence>
<sequence>MSVNSHPLVPTLEETNWPLVFSQAELFLAKFRSQVDELPEWMVNDPIPQIVVQTYPNLIYSEQIRKPDCKAWIKENRFIGGIRKKRGPISAPRRNRLDKNQIMNRPATVAQYQRHSLHLISNVLNLRTNASPFTVILDDLNQRATPFVTELIRRGLSRNVNVVFLSFESPAVHLQRVRHVAGWGDRTGDDILREIESAMTGFKESLVIVDSLNDLLNDKHVDMGALFSLVSYKYVSTLVGIYHQDITAIQSPDNAYVPQSLDVIKYMATTVITCNSFAHMLAKKAAKERSLAEPTHGLLQGAEGIVESLGGNDHRGIVLEAEFRRKSGRPESETFFLRPARVSDYNEPIEDMIVGTLKKEFIVLLDQVPEYGNEAIMGSINAAANEIESTMNLGLTDKQKEAREGVILPYTDAQNNEGAAGEGGRILYDMGEEDDFDEEEDEI</sequence>
<keyword evidence="6" id="KW-0963">Cytoplasm</keyword>
<dbReference type="PANTHER" id="PTHR15641:SF1">
    <property type="entry name" value="ELONGATOR COMPLEX PROTEIN 5"/>
    <property type="match status" value="1"/>
</dbReference>
<protein>
    <recommendedName>
        <fullName evidence="5">Elongator complex protein 5</fullName>
    </recommendedName>
</protein>
<dbReference type="UniPathway" id="UPA00988"/>
<dbReference type="GO" id="GO:0005829">
    <property type="term" value="C:cytosol"/>
    <property type="evidence" value="ECO:0007669"/>
    <property type="project" value="TreeGrafter"/>
</dbReference>
<comment type="subcellular location">
    <subcellularLocation>
        <location evidence="2">Cytoplasm</location>
    </subcellularLocation>
    <subcellularLocation>
        <location evidence="1">Nucleus</location>
    </subcellularLocation>
</comment>
<dbReference type="Gene3D" id="3.40.50.300">
    <property type="entry name" value="P-loop containing nucleotide triphosphate hydrolases"/>
    <property type="match status" value="1"/>
</dbReference>
<evidence type="ECO:0000256" key="6">
    <source>
        <dbReference type="ARBA" id="ARBA00022490"/>
    </source>
</evidence>
<dbReference type="AlphaFoldDB" id="A0A6G1KD35"/>
<dbReference type="Pfam" id="PF10483">
    <property type="entry name" value="Elong_Iki1"/>
    <property type="match status" value="1"/>
</dbReference>
<keyword evidence="10" id="KW-1185">Reference proteome</keyword>
<dbReference type="Proteomes" id="UP000799428">
    <property type="component" value="Unassembled WGS sequence"/>
</dbReference>
<dbReference type="PANTHER" id="PTHR15641">
    <property type="entry name" value="ELONGATOR COMPLEX PROTEIN 5"/>
    <property type="match status" value="1"/>
</dbReference>
<dbReference type="GO" id="GO:0005634">
    <property type="term" value="C:nucleus"/>
    <property type="evidence" value="ECO:0007669"/>
    <property type="project" value="UniProtKB-SubCell"/>
</dbReference>
<keyword evidence="7" id="KW-0819">tRNA processing</keyword>
<evidence type="ECO:0000313" key="10">
    <source>
        <dbReference type="Proteomes" id="UP000799428"/>
    </source>
</evidence>
<evidence type="ECO:0000256" key="7">
    <source>
        <dbReference type="ARBA" id="ARBA00022694"/>
    </source>
</evidence>
<evidence type="ECO:0000313" key="9">
    <source>
        <dbReference type="EMBL" id="KAF2710734.1"/>
    </source>
</evidence>
<dbReference type="InterPro" id="IPR019519">
    <property type="entry name" value="Elp5"/>
</dbReference>
<dbReference type="GO" id="GO:0002098">
    <property type="term" value="P:tRNA wobble uridine modification"/>
    <property type="evidence" value="ECO:0007669"/>
    <property type="project" value="InterPro"/>
</dbReference>
<evidence type="ECO:0000256" key="4">
    <source>
        <dbReference type="ARBA" id="ARBA00009567"/>
    </source>
</evidence>
<dbReference type="InterPro" id="IPR027417">
    <property type="entry name" value="P-loop_NTPase"/>
</dbReference>
<comment type="pathway">
    <text evidence="3">tRNA modification; 5-methoxycarbonylmethyl-2-thiouridine-tRNA biosynthesis.</text>
</comment>
<evidence type="ECO:0000256" key="5">
    <source>
        <dbReference type="ARBA" id="ARBA00020264"/>
    </source>
</evidence>
<dbReference type="CDD" id="cd19496">
    <property type="entry name" value="Elp5"/>
    <property type="match status" value="1"/>
</dbReference>
<dbReference type="EMBL" id="MU005768">
    <property type="protein sequence ID" value="KAF2710734.1"/>
    <property type="molecule type" value="Genomic_DNA"/>
</dbReference>
<evidence type="ECO:0000256" key="2">
    <source>
        <dbReference type="ARBA" id="ARBA00004496"/>
    </source>
</evidence>